<dbReference type="AlphaFoldDB" id="A0A5C4VKP3"/>
<dbReference type="RefSeq" id="WP_139624527.1">
    <property type="nucleotide sequence ID" value="NZ_VDMP01000027.1"/>
</dbReference>
<reference evidence="2 3" key="1">
    <citation type="journal article" date="2016" name="Int. J. Syst. Evol. Microbiol.">
        <title>Nocardioides albidus sp. nov., an actinobacterium isolated from garden soil.</title>
        <authorList>
            <person name="Singh H."/>
            <person name="Du J."/>
            <person name="Trinh H."/>
            <person name="Won K."/>
            <person name="Yang J.E."/>
            <person name="Yin C."/>
            <person name="Kook M."/>
            <person name="Yi T.H."/>
        </authorList>
    </citation>
    <scope>NUCLEOTIDE SEQUENCE [LARGE SCALE GENOMIC DNA]</scope>
    <source>
        <strain evidence="2 3">CCTCC AB 2015297</strain>
    </source>
</reference>
<dbReference type="OrthoDB" id="9802683at2"/>
<dbReference type="EMBL" id="VDMP01000027">
    <property type="protein sequence ID" value="TNM36341.1"/>
    <property type="molecule type" value="Genomic_DNA"/>
</dbReference>
<sequence>MIARRTTGILLAAGILATTLLPGTTPRPALAADTGNAAPQSGRIVDDDPAGFTPHVMDGDVFAMARVGDTIVVGGTFTRVRNAGSSTDIPRQNLFAFNAFTGQVSTTFAPNPNGRVYTLEPTADGTSVYIGGAFTSATSAGAPVSVSRLYRADITTGARIAAFQPGSINGQVRDVSVTGNRLWVAGKFTHLQGRPSRALGTLDATTGERDPFYTAVIAGVHRGTTTNVQKIATDPANGRLVAVGNFDTVNGVRRHQFAVLDIGGPALALANLYTTQFESPCSTSFETYMTDVAFSPDGTFFVISTTGAYGGATASLAGTSGCDVVARFESGASGSNVRPSWTAYTGGDTTWSVEVTDDVVYTGGHMRWQNNPARGDSAGQGAVSRPGIAALDVANGMPYSWNPTRTLGAGVRDMIATPEGLFVGSDTDVFAGETHRRVAFVPLSSGATLPARRVGTLPGEVYRVASGGSQLVRLGFDGTQATAPADAPNGTGWGTVVGAFMINGDLYTAYANRVLSRRTFDGTSYGPESMVATADQLTYQSDWHAGDIPVLTSLFYDRGWLYFTKSGSSQLHRRAFEAESGVVGQQRFSVPSVTGVSYSAVRGAFVADGRLWFARSDGSLNRADWGAHGAVGNTAALIAAAGSGWASRALFLYQGP</sequence>
<dbReference type="Gene3D" id="2.80.10.50">
    <property type="match status" value="1"/>
</dbReference>
<dbReference type="Proteomes" id="UP000313231">
    <property type="component" value="Unassembled WGS sequence"/>
</dbReference>
<comment type="caution">
    <text evidence="2">The sequence shown here is derived from an EMBL/GenBank/DDBJ whole genome shotgun (WGS) entry which is preliminary data.</text>
</comment>
<keyword evidence="3" id="KW-1185">Reference proteome</keyword>
<keyword evidence="1" id="KW-0732">Signal</keyword>
<gene>
    <name evidence="2" type="ORF">FHP29_19495</name>
</gene>
<feature type="chain" id="PRO_5022836316" evidence="1">
    <location>
        <begin position="32"/>
        <end position="656"/>
    </location>
</feature>
<feature type="signal peptide" evidence="1">
    <location>
        <begin position="1"/>
        <end position="31"/>
    </location>
</feature>
<proteinExistence type="predicted"/>
<name>A0A5C4VKP3_9ACTN</name>
<accession>A0A5C4VKP3</accession>
<evidence type="ECO:0000313" key="3">
    <source>
        <dbReference type="Proteomes" id="UP000313231"/>
    </source>
</evidence>
<protein>
    <submittedName>
        <fullName evidence="2">Uncharacterized protein</fullName>
    </submittedName>
</protein>
<evidence type="ECO:0000313" key="2">
    <source>
        <dbReference type="EMBL" id="TNM36341.1"/>
    </source>
</evidence>
<dbReference type="SUPFAM" id="SSF75011">
    <property type="entry name" value="3-carboxy-cis,cis-mucoante lactonizing enzyme"/>
    <property type="match status" value="1"/>
</dbReference>
<evidence type="ECO:0000256" key="1">
    <source>
        <dbReference type="SAM" id="SignalP"/>
    </source>
</evidence>
<organism evidence="2 3">
    <name type="scientific">Nocardioides albidus</name>
    <dbReference type="NCBI Taxonomy" id="1517589"/>
    <lineage>
        <taxon>Bacteria</taxon>
        <taxon>Bacillati</taxon>
        <taxon>Actinomycetota</taxon>
        <taxon>Actinomycetes</taxon>
        <taxon>Propionibacteriales</taxon>
        <taxon>Nocardioidaceae</taxon>
        <taxon>Nocardioides</taxon>
    </lineage>
</organism>